<keyword evidence="14" id="KW-1090">Inhibition of host innate immune response by virus</keyword>
<dbReference type="SUPFAM" id="SSF57647">
    <property type="entry name" value="HIV-1 VPU cytoplasmic domain"/>
    <property type="match status" value="1"/>
</dbReference>
<comment type="caution">
    <text evidence="14">Lacks conserved residue(s) required for the propagation of feature annotation.</text>
</comment>
<comment type="function">
    <text evidence="14">Enhances virion budding, by targeting human CD4 and Tetherin/BST2 to proteasome degradation. Degradation of CD4 prevents any unwanted premature interactions between viral Env and its host receptor CD4 in the endoplasmic reticulum. Degradation of antiretroviral protein Tetherin/BST2 is important for virion budding, as BST2 tethers new viral particles to the host cell membrane. Mechanistically, Vpu bridges either CD4 or BST2 to BTRC, a substrate recognition subunit of the Skp1/Cullin/F-box protein E3 ubiquitin ligase, induces their ubiquitination and subsequent proteasomal degradation. The alteration of the E3 ligase specificity by Vpu seems to promote the degradation of host IKBKB, leading to NF-kappa-B down-regulation and subsequent apoptosis. Acts as a viroporin that forms an oligomeric ion channel in membranes. Modulates the host DNA repair mechanisms to promote degradation of nuclear viral cDNA in cells that are already productively infected in order to suppress immune sensing and proviral hyper-integration (superinfection). Manipulates PML-NBs and modulates SUMOylation of host BLM protein thereby enhancing its DNA-end processing activity toward viral unintegrated linear DNA. Also inhibits RAD52-mediated homologous repair of viral cDNA, preventing the generation of dead-end circular forms of single copies of the long terminal repeat and permitting sustained nucleolytic attack.</text>
</comment>
<evidence type="ECO:0000256" key="4">
    <source>
        <dbReference type="ARBA" id="ARBA00022553"/>
    </source>
</evidence>
<evidence type="ECO:0000256" key="14">
    <source>
        <dbReference type="HAMAP-Rule" id="MF_04082"/>
    </source>
</evidence>
<sequence>MMYLLLAIGALIIAFIITIVVGGVTYLQYKKMVKQKKINKLFDEIMEKAEDNGDDNDGDTDELLSMVDKGHLMLFYVINVL</sequence>
<evidence type="ECO:0000256" key="7">
    <source>
        <dbReference type="ARBA" id="ARBA00022703"/>
    </source>
</evidence>
<evidence type="ECO:0000256" key="6">
    <source>
        <dbReference type="ARBA" id="ARBA00022692"/>
    </source>
</evidence>
<comment type="PTM">
    <text evidence="14">Phosphorylated by host CK2. This phosphorylation is necessary for interaction with human BTRC and degradation of CD4.</text>
</comment>
<evidence type="ECO:0000256" key="10">
    <source>
        <dbReference type="ARBA" id="ARBA00023136"/>
    </source>
</evidence>
<comment type="domain">
    <text evidence="14">The N-terminus and transmembrane domains are required for self-oligomerization and proper virion budding, whereas the cytoplasmic domain is required for CD4 degradation. The cytoplasmic domain is composed of 2 amphipathic alpha helix that form a U-shape.</text>
</comment>
<reference evidence="16" key="1">
    <citation type="submission" date="2014-08" db="EMBL/GenBank/DDBJ databases">
        <title>Molecular Diversity of HIV-1 among the HIV Infected People of North Eastern India.</title>
        <authorList>
            <person name="Sharma A.L."/>
            <person name="Singh T.R."/>
            <person name="Singh L.S."/>
        </authorList>
    </citation>
    <scope>NUCLEOTIDE SEQUENCE</scope>
    <source>
        <strain evidence="16">MU057</strain>
    </source>
</reference>
<evidence type="ECO:0000256" key="13">
    <source>
        <dbReference type="ARBA" id="ARBA00031215"/>
    </source>
</evidence>
<dbReference type="InterPro" id="IPR008187">
    <property type="entry name" value="Vpu"/>
</dbReference>
<comment type="subcellular location">
    <subcellularLocation>
        <location evidence="1 14 15">Host membrane</location>
        <topology evidence="1 14 15">Single-pass type I membrane protein</topology>
    </subcellularLocation>
</comment>
<keyword evidence="4 14" id="KW-0597">Phosphoprotein</keyword>
<keyword evidence="14" id="KW-1084">Inhibition of host tetherin by virus</keyword>
<keyword evidence="9 14" id="KW-0406">Ion transport</keyword>
<evidence type="ECO:0000256" key="3">
    <source>
        <dbReference type="ARBA" id="ARBA00022448"/>
    </source>
</evidence>
<feature type="transmembrane region" description="Helical" evidence="15">
    <location>
        <begin position="6"/>
        <end position="27"/>
    </location>
</feature>
<evidence type="ECO:0000256" key="12">
    <source>
        <dbReference type="ARBA" id="ARBA00030659"/>
    </source>
</evidence>
<comment type="similarity">
    <text evidence="14 15">Belongs to the HIV-1 VPU protein family.</text>
</comment>
<dbReference type="GO" id="GO:0052170">
    <property type="term" value="P:symbiont-mediated suppression of host innate immune response"/>
    <property type="evidence" value="ECO:0007669"/>
    <property type="project" value="UniProtKB-KW"/>
</dbReference>
<keyword evidence="3 14" id="KW-0813">Transport</keyword>
<dbReference type="GO" id="GO:0019076">
    <property type="term" value="P:viral release from host cell"/>
    <property type="evidence" value="ECO:0007669"/>
    <property type="project" value="UniProtKB-UniRule"/>
</dbReference>
<evidence type="ECO:0000256" key="5">
    <source>
        <dbReference type="ARBA" id="ARBA00022581"/>
    </source>
</evidence>
<evidence type="ECO:0000256" key="8">
    <source>
        <dbReference type="ARBA" id="ARBA00022870"/>
    </source>
</evidence>
<dbReference type="GO" id="GO:0005261">
    <property type="term" value="F:monoatomic cation channel activity"/>
    <property type="evidence" value="ECO:0007669"/>
    <property type="project" value="UniProtKB-UniRule"/>
</dbReference>
<dbReference type="HAMAP" id="MF_04082">
    <property type="entry name" value="HIV_VPU"/>
    <property type="match status" value="1"/>
</dbReference>
<evidence type="ECO:0000256" key="11">
    <source>
        <dbReference type="ARBA" id="ARBA00023303"/>
    </source>
</evidence>
<keyword evidence="14" id="KW-0922">Interferon antiviral system evasion</keyword>
<keyword evidence="6 14" id="KW-0812">Transmembrane</keyword>
<evidence type="ECO:0000256" key="9">
    <source>
        <dbReference type="ARBA" id="ARBA00023065"/>
    </source>
</evidence>
<comment type="function">
    <text evidence="15">Enhances virion budding by targeting host CD4 and Tetherin/BST2 to proteasome degradation. Degradation of CD4 prevents any unwanted premature interactions between viral Env and its host receptor CD4 in the endoplasmic reticulum. Degradation of antiretroviral protein Tetherin/BST2 is important for virion budding, as BST2 tethers new viral particles to the host cell membrane. Mechanistically, Vpu bridges either CD4 or BST2 to BTRC, a substrate recognition subunit of the Skp1/Cullin/F-box protein E3 ubiquitin ligase, induces their ubiquitination and subsequent proteasomal degradation. The alteration of the E3 ligase specificity by Vpu seems to promote the degradation of host IKBKB, leading to NF-kappa-B down-regulation and subsequent apoptosis. Acts as a viroporin that forms an oligomeric ion channel in membranes. Modulates the host DNA repair mechanisms to promote degradation of nuclear viral cDNA in cells that are already productively infected in order to suppress immune sensing and proviral hyper-integration (superinfection). Manipulates PML-NBs and modulates SUMOylation of host BLM protein thereby enhancing its DNA-end processing activity toward viral unintegrated linear DNA. Also inhibits RAD52-mediated homologous repair of viral cDNA, preventing the generation of dead-end circular forms of single copies of the long terminal repeat and permitting sustained nucleolytic attack.</text>
</comment>
<protein>
    <recommendedName>
        <fullName evidence="2 14">Protein Vpu</fullName>
    </recommendedName>
    <alternativeName>
        <fullName evidence="13 14">U ORF protein</fullName>
    </alternativeName>
    <alternativeName>
        <fullName evidence="12 14">Viral protein U</fullName>
    </alternativeName>
</protein>
<evidence type="ECO:0000256" key="2">
    <source>
        <dbReference type="ARBA" id="ARBA00018094"/>
    </source>
</evidence>
<dbReference type="GO" id="GO:0016020">
    <property type="term" value="C:membrane"/>
    <property type="evidence" value="ECO:0007669"/>
    <property type="project" value="UniProtKB-UniRule"/>
</dbReference>
<keyword evidence="11 14" id="KW-0407">Ion channel</keyword>
<evidence type="ECO:0000313" key="16">
    <source>
        <dbReference type="EMBL" id="AIW51985.1"/>
    </source>
</evidence>
<organism evidence="16">
    <name type="scientific">Human immunodeficiency virus type 1</name>
    <name type="common">HIV-1</name>
    <dbReference type="NCBI Taxonomy" id="11676"/>
    <lineage>
        <taxon>Viruses</taxon>
        <taxon>Riboviria</taxon>
        <taxon>Pararnavirae</taxon>
        <taxon>Artverviricota</taxon>
        <taxon>Revtraviricetes</taxon>
        <taxon>Ortervirales</taxon>
        <taxon>Retroviridae</taxon>
        <taxon>Orthoretrovirinae</taxon>
        <taxon>Lentivirus</taxon>
        <taxon>Lentivirus humimdef1</taxon>
    </lineage>
</organism>
<gene>
    <name evidence="14 15 16" type="primary">vpu</name>
</gene>
<organismHost>
    <name type="scientific">Homo sapiens</name>
    <name type="common">Human</name>
    <dbReference type="NCBI Taxonomy" id="9606"/>
</organismHost>
<accession>A0A0A0UYF8</accession>
<keyword evidence="7 14" id="KW-0053">Apoptosis</keyword>
<comment type="miscellaneous">
    <text evidence="14">HIV-1 lineages are divided in three main groups, M (for Major), O (for Outlier), and N (for New, or Non-M, Non-O). The vast majority of strains found worldwide belong to the group M. Group O seems to be endemic to and largely confined to Cameroon and neighboring countries in West Central Africa, where these viruses represent a small minority of HIV-1 strains. The group N is represented by a limited number of isolates from Cameroonian persons. The group M is further subdivided in 9 clades or subtypes (A to D, F to H, J and K).</text>
</comment>
<dbReference type="GO" id="GO:0039502">
    <property type="term" value="P:symbiont-mediated suppression of host type I interferon-mediated signaling pathway"/>
    <property type="evidence" value="ECO:0007669"/>
    <property type="project" value="UniProtKB-UniRule"/>
</dbReference>
<dbReference type="GO" id="GO:0032801">
    <property type="term" value="P:receptor catabolic process"/>
    <property type="evidence" value="ECO:0007669"/>
    <property type="project" value="UniProtKB-UniRule"/>
</dbReference>
<feature type="topological domain" description="Extracellular" evidence="14">
    <location>
        <begin position="1"/>
        <end position="6"/>
    </location>
</feature>
<keyword evidence="10 14" id="KW-0472">Membrane</keyword>
<keyword evidence="5 14" id="KW-0945">Host-virus interaction</keyword>
<keyword evidence="14 15" id="KW-1133">Transmembrane helix</keyword>
<evidence type="ECO:0000256" key="15">
    <source>
        <dbReference type="RuleBase" id="RU364058"/>
    </source>
</evidence>
<dbReference type="EMBL" id="KM359915">
    <property type="protein sequence ID" value="AIW51985.1"/>
    <property type="molecule type" value="Genomic_DNA"/>
</dbReference>
<dbReference type="GO" id="GO:0042609">
    <property type="term" value="F:CD4 receptor binding"/>
    <property type="evidence" value="ECO:0007669"/>
    <property type="project" value="UniProtKB-UniRule"/>
</dbReference>
<comment type="subunit">
    <text evidence="14">Homopentamer. Interacts with host CD4 and BRTC; these interactions induce proteasomal degradation of CD4. Interacts with host BST2; this interaction leads to the degradation of host BST2. Interacts with host FBXW11. Interacts with host AP1M1; this interaction plays a role in the mistrafficking and subsequent degradation of host BST2. Interacts with host RANBP2; this interaction allows Vpu to down-regulate host BLM sumoylation.</text>
</comment>
<dbReference type="Gene3D" id="1.10.195.10">
    <property type="entry name" value="HIV-1 VPU cytoplasmic domain"/>
    <property type="match status" value="1"/>
</dbReference>
<dbReference type="Pfam" id="PF00558">
    <property type="entry name" value="Vpu"/>
    <property type="match status" value="1"/>
</dbReference>
<keyword evidence="14" id="KW-0899">Viral immunoevasion</keyword>
<keyword evidence="14" id="KW-1114">Inhibition of host interferon signaling pathway by virus</keyword>
<proteinExistence type="inferred from homology"/>
<dbReference type="GO" id="GO:0033644">
    <property type="term" value="C:host cell membrane"/>
    <property type="evidence" value="ECO:0007669"/>
    <property type="project" value="UniProtKB-SubCell"/>
</dbReference>
<dbReference type="InterPro" id="IPR009032">
    <property type="entry name" value="Vpu_cyt_dom_sf"/>
</dbReference>
<evidence type="ECO:0000256" key="1">
    <source>
        <dbReference type="ARBA" id="ARBA00004313"/>
    </source>
</evidence>
<dbReference type="SMR" id="A0A0A0UYF8"/>
<feature type="topological domain" description="Cytoplasmic" evidence="14">
    <location>
        <begin position="27"/>
        <end position="81"/>
    </location>
</feature>
<keyword evidence="8 14" id="KW-1043">Host membrane</keyword>
<dbReference type="GO" id="GO:0039587">
    <property type="term" value="P:symbiont-mediated-mediated suppression of host tetherin activity"/>
    <property type="evidence" value="ECO:0007669"/>
    <property type="project" value="UniProtKB-UniRule"/>
</dbReference>
<name>A0A0A0UYF8_HV1</name>
<comment type="activity regulation">
    <text evidence="14">Ion channel activity is inhibited by hexamethylene amiloride in vitro.</text>
</comment>